<evidence type="ECO:0000313" key="1">
    <source>
        <dbReference type="EMBL" id="KAH3846708.1"/>
    </source>
</evidence>
<protein>
    <submittedName>
        <fullName evidence="1">Uncharacterized protein</fullName>
    </submittedName>
</protein>
<evidence type="ECO:0000313" key="2">
    <source>
        <dbReference type="Proteomes" id="UP000828390"/>
    </source>
</evidence>
<sequence>MRYSDNVWHQLIAWRDENVAYIAIDNTWTGLENGALIELSLLIEKVYSLHNISEKFRLLHCA</sequence>
<keyword evidence="2" id="KW-1185">Reference proteome</keyword>
<proteinExistence type="predicted"/>
<gene>
    <name evidence="1" type="ORF">DPMN_089010</name>
</gene>
<comment type="caution">
    <text evidence="1">The sequence shown here is derived from an EMBL/GenBank/DDBJ whole genome shotgun (WGS) entry which is preliminary data.</text>
</comment>
<dbReference type="Proteomes" id="UP000828390">
    <property type="component" value="Unassembled WGS sequence"/>
</dbReference>
<organism evidence="1 2">
    <name type="scientific">Dreissena polymorpha</name>
    <name type="common">Zebra mussel</name>
    <name type="synonym">Mytilus polymorpha</name>
    <dbReference type="NCBI Taxonomy" id="45954"/>
    <lineage>
        <taxon>Eukaryota</taxon>
        <taxon>Metazoa</taxon>
        <taxon>Spiralia</taxon>
        <taxon>Lophotrochozoa</taxon>
        <taxon>Mollusca</taxon>
        <taxon>Bivalvia</taxon>
        <taxon>Autobranchia</taxon>
        <taxon>Heteroconchia</taxon>
        <taxon>Euheterodonta</taxon>
        <taxon>Imparidentia</taxon>
        <taxon>Neoheterodontei</taxon>
        <taxon>Myida</taxon>
        <taxon>Dreissenoidea</taxon>
        <taxon>Dreissenidae</taxon>
        <taxon>Dreissena</taxon>
    </lineage>
</organism>
<accession>A0A9D4KW19</accession>
<dbReference type="AlphaFoldDB" id="A0A9D4KW19"/>
<name>A0A9D4KW19_DREPO</name>
<dbReference type="EMBL" id="JAIWYP010000003">
    <property type="protein sequence ID" value="KAH3846708.1"/>
    <property type="molecule type" value="Genomic_DNA"/>
</dbReference>
<reference evidence="1" key="1">
    <citation type="journal article" date="2019" name="bioRxiv">
        <title>The Genome of the Zebra Mussel, Dreissena polymorpha: A Resource for Invasive Species Research.</title>
        <authorList>
            <person name="McCartney M.A."/>
            <person name="Auch B."/>
            <person name="Kono T."/>
            <person name="Mallez S."/>
            <person name="Zhang Y."/>
            <person name="Obille A."/>
            <person name="Becker A."/>
            <person name="Abrahante J.E."/>
            <person name="Garbe J."/>
            <person name="Badalamenti J.P."/>
            <person name="Herman A."/>
            <person name="Mangelson H."/>
            <person name="Liachko I."/>
            <person name="Sullivan S."/>
            <person name="Sone E.D."/>
            <person name="Koren S."/>
            <person name="Silverstein K.A.T."/>
            <person name="Beckman K.B."/>
            <person name="Gohl D.M."/>
        </authorList>
    </citation>
    <scope>NUCLEOTIDE SEQUENCE</scope>
    <source>
        <strain evidence="1">Duluth1</strain>
        <tissue evidence="1">Whole animal</tissue>
    </source>
</reference>
<reference evidence="1" key="2">
    <citation type="submission" date="2020-11" db="EMBL/GenBank/DDBJ databases">
        <authorList>
            <person name="McCartney M.A."/>
            <person name="Auch B."/>
            <person name="Kono T."/>
            <person name="Mallez S."/>
            <person name="Becker A."/>
            <person name="Gohl D.M."/>
            <person name="Silverstein K.A.T."/>
            <person name="Koren S."/>
            <person name="Bechman K.B."/>
            <person name="Herman A."/>
            <person name="Abrahante J.E."/>
            <person name="Garbe J."/>
        </authorList>
    </citation>
    <scope>NUCLEOTIDE SEQUENCE</scope>
    <source>
        <strain evidence="1">Duluth1</strain>
        <tissue evidence="1">Whole animal</tissue>
    </source>
</reference>